<dbReference type="OrthoDB" id="7982at10239"/>
<evidence type="ECO:0000313" key="3">
    <source>
        <dbReference type="Proteomes" id="UP000117936"/>
    </source>
</evidence>
<dbReference type="KEGG" id="vg:37617523"/>
<evidence type="ECO:0000313" key="2">
    <source>
        <dbReference type="EMBL" id="AMH87680.1"/>
    </source>
</evidence>
<reference evidence="3" key="1">
    <citation type="journal article" date="2016" name="Infect. Genet. Evol.">
        <title>Cycloviruses, gemycircularviruses and other novel replication-associated protein encoding circular viruses in Pacific flying fox (Pteropus tonganus) faeces.</title>
        <authorList>
            <person name="Male M.F."/>
            <person name="Kraberger S."/>
            <person name="Stainton D."/>
            <person name="Kami V."/>
            <person name="Varsani A."/>
        </authorList>
    </citation>
    <scope>NUCLEOTIDE SEQUENCE [LARGE SCALE GENOMIC DNA]</scope>
</reference>
<keyword evidence="3" id="KW-1185">Reference proteome</keyword>
<dbReference type="RefSeq" id="YP_009506600.1">
    <property type="nucleotide sequence ID" value="NC_038486.1"/>
</dbReference>
<sequence length="304" mass="34222">MPYRTRKWGRRSYTRRTTRPGYGGRVSRRRYPARRRRYPRKMTNKRILNVTSHKKKDNMCNYSNTTPANPGGSTTYSSNAAVLVGGQTYIFPWIASARPGGDVSSNPGVGIEMSNRTSNVCYMRGLKEKIQFQTSTGMAWQWRRICFTAKGNRFYQNDSAGYRWSLLTSAGVVRVVNNIAGTAQGSSFVDAIFDGQNGVDWVSPFTARVDRDIFSVKYDKTTIIQSGNDTGVMRNYNRWHAMNKNLVFDDDESGDSEIVGRYSNIGKQGMGDYYVIDIIAAGTGSSSADQASFQPEATLYWHEK</sequence>
<feature type="compositionally biased region" description="Basic residues" evidence="1">
    <location>
        <begin position="1"/>
        <end position="18"/>
    </location>
</feature>
<feature type="region of interest" description="Disordered" evidence="1">
    <location>
        <begin position="1"/>
        <end position="36"/>
    </location>
</feature>
<name>A0A140CTM3_9VIRU</name>
<protein>
    <submittedName>
        <fullName evidence="2">Capsid protein</fullName>
    </submittedName>
</protein>
<dbReference type="Proteomes" id="UP000117936">
    <property type="component" value="Segment"/>
</dbReference>
<accession>A0A140CTM3</accession>
<proteinExistence type="predicted"/>
<evidence type="ECO:0000256" key="1">
    <source>
        <dbReference type="SAM" id="MobiDB-lite"/>
    </source>
</evidence>
<dbReference type="EMBL" id="KT732797">
    <property type="protein sequence ID" value="AMH87680.1"/>
    <property type="molecule type" value="Genomic_DNA"/>
</dbReference>
<feature type="compositionally biased region" description="Basic residues" evidence="1">
    <location>
        <begin position="26"/>
        <end position="36"/>
    </location>
</feature>
<organism evidence="2 3">
    <name type="scientific">Pteropus associated gemycircularvirus 3</name>
    <dbReference type="NCBI Taxonomy" id="1985397"/>
    <lineage>
        <taxon>Viruses</taxon>
        <taxon>Monodnaviria</taxon>
        <taxon>Shotokuvirae</taxon>
        <taxon>Cressdnaviricota</taxon>
        <taxon>Repensiviricetes</taxon>
        <taxon>Geplafuvirales</taxon>
        <taxon>Genomoviridae</taxon>
        <taxon>Gemycircularvirus</taxon>
        <taxon>Gemycircularvirus ptero3</taxon>
    </lineage>
</organism>
<dbReference type="GeneID" id="37617523"/>